<feature type="transmembrane region" description="Helical" evidence="2">
    <location>
        <begin position="196"/>
        <end position="222"/>
    </location>
</feature>
<dbReference type="Proteomes" id="UP001372338">
    <property type="component" value="Unassembled WGS sequence"/>
</dbReference>
<evidence type="ECO:0000256" key="2">
    <source>
        <dbReference type="SAM" id="Phobius"/>
    </source>
</evidence>
<dbReference type="AlphaFoldDB" id="A0AAN9IIX8"/>
<gene>
    <name evidence="3" type="ORF">RIF29_08361</name>
</gene>
<evidence type="ECO:0000313" key="3">
    <source>
        <dbReference type="EMBL" id="KAK7280837.1"/>
    </source>
</evidence>
<sequence>MARKASTTSPVISPNSGMKRKEVGASDENMVGGNKQGVSQKLKLMSQEDHSPICVRFSNSHLGRRIKAGDRRFFFETGWASLDGWEEKIKEVWNMGLGPTSLKSTCGKLERTSLILKDWCRKGVPHIPSEIKTIQEKLDKLDDIFPTCSNQYRLLLMLRRLANNFVDCQFSFVNRKGNVAAHQLAGWMKHSAVDRIFVLMAFNKVALVIFIAMIMIIMIASVENVQAAQLSQDCQSPDPDCLTKCLAQCSLATKEICFKKCPCFCSK</sequence>
<feature type="compositionally biased region" description="Polar residues" evidence="1">
    <location>
        <begin position="1"/>
        <end position="16"/>
    </location>
</feature>
<keyword evidence="2" id="KW-0472">Membrane</keyword>
<feature type="region of interest" description="Disordered" evidence="1">
    <location>
        <begin position="1"/>
        <end position="34"/>
    </location>
</feature>
<evidence type="ECO:0000313" key="4">
    <source>
        <dbReference type="Proteomes" id="UP001372338"/>
    </source>
</evidence>
<evidence type="ECO:0000256" key="1">
    <source>
        <dbReference type="SAM" id="MobiDB-lite"/>
    </source>
</evidence>
<keyword evidence="2" id="KW-0812">Transmembrane</keyword>
<comment type="caution">
    <text evidence="3">The sequence shown here is derived from an EMBL/GenBank/DDBJ whole genome shotgun (WGS) entry which is preliminary data.</text>
</comment>
<proteinExistence type="predicted"/>
<keyword evidence="2" id="KW-1133">Transmembrane helix</keyword>
<organism evidence="3 4">
    <name type="scientific">Crotalaria pallida</name>
    <name type="common">Smooth rattlebox</name>
    <name type="synonym">Crotalaria striata</name>
    <dbReference type="NCBI Taxonomy" id="3830"/>
    <lineage>
        <taxon>Eukaryota</taxon>
        <taxon>Viridiplantae</taxon>
        <taxon>Streptophyta</taxon>
        <taxon>Embryophyta</taxon>
        <taxon>Tracheophyta</taxon>
        <taxon>Spermatophyta</taxon>
        <taxon>Magnoliopsida</taxon>
        <taxon>eudicotyledons</taxon>
        <taxon>Gunneridae</taxon>
        <taxon>Pentapetalae</taxon>
        <taxon>rosids</taxon>
        <taxon>fabids</taxon>
        <taxon>Fabales</taxon>
        <taxon>Fabaceae</taxon>
        <taxon>Papilionoideae</taxon>
        <taxon>50 kb inversion clade</taxon>
        <taxon>genistoids sensu lato</taxon>
        <taxon>core genistoids</taxon>
        <taxon>Crotalarieae</taxon>
        <taxon>Crotalaria</taxon>
    </lineage>
</organism>
<dbReference type="EMBL" id="JAYWIO010000002">
    <property type="protein sequence ID" value="KAK7280837.1"/>
    <property type="molecule type" value="Genomic_DNA"/>
</dbReference>
<reference evidence="3 4" key="1">
    <citation type="submission" date="2024-01" db="EMBL/GenBank/DDBJ databases">
        <title>The genomes of 5 underutilized Papilionoideae crops provide insights into root nodulation and disease resistanc.</title>
        <authorList>
            <person name="Yuan L."/>
        </authorList>
    </citation>
    <scope>NUCLEOTIDE SEQUENCE [LARGE SCALE GENOMIC DNA]</scope>
    <source>
        <strain evidence="3">ZHUSHIDOU_FW_LH</strain>
        <tissue evidence="3">Leaf</tissue>
    </source>
</reference>
<accession>A0AAN9IIX8</accession>
<protein>
    <submittedName>
        <fullName evidence="3">Uncharacterized protein</fullName>
    </submittedName>
</protein>
<name>A0AAN9IIX8_CROPI</name>
<keyword evidence="4" id="KW-1185">Reference proteome</keyword>